<gene>
    <name evidence="8" type="ORF">BDV23DRAFT_45155</name>
</gene>
<dbReference type="InterPro" id="IPR020846">
    <property type="entry name" value="MFS_dom"/>
</dbReference>
<feature type="transmembrane region" description="Helical" evidence="6">
    <location>
        <begin position="104"/>
        <end position="123"/>
    </location>
</feature>
<feature type="transmembrane region" description="Helical" evidence="6">
    <location>
        <begin position="260"/>
        <end position="276"/>
    </location>
</feature>
<keyword evidence="4 6" id="KW-0472">Membrane</keyword>
<dbReference type="InterPro" id="IPR036259">
    <property type="entry name" value="MFS_trans_sf"/>
</dbReference>
<keyword evidence="3 6" id="KW-1133">Transmembrane helix</keyword>
<reference evidence="8" key="1">
    <citation type="submission" date="2019-04" db="EMBL/GenBank/DDBJ databases">
        <title>Friends and foes A comparative genomics studyof 23 Aspergillus species from section Flavi.</title>
        <authorList>
            <consortium name="DOE Joint Genome Institute"/>
            <person name="Kjaerbolling I."/>
            <person name="Vesth T."/>
            <person name="Frisvad J.C."/>
            <person name="Nybo J.L."/>
            <person name="Theobald S."/>
            <person name="Kildgaard S."/>
            <person name="Isbrandt T."/>
            <person name="Kuo A."/>
            <person name="Sato A."/>
            <person name="Lyhne E.K."/>
            <person name="Kogle M.E."/>
            <person name="Wiebenga A."/>
            <person name="Kun R.S."/>
            <person name="Lubbers R.J."/>
            <person name="Makela M.R."/>
            <person name="Barry K."/>
            <person name="Chovatia M."/>
            <person name="Clum A."/>
            <person name="Daum C."/>
            <person name="Haridas S."/>
            <person name="He G."/>
            <person name="LaButti K."/>
            <person name="Lipzen A."/>
            <person name="Mondo S."/>
            <person name="Riley R."/>
            <person name="Salamov A."/>
            <person name="Simmons B.A."/>
            <person name="Magnuson J.K."/>
            <person name="Henrissat B."/>
            <person name="Mortensen U.H."/>
            <person name="Larsen T.O."/>
            <person name="Devries R.P."/>
            <person name="Grigoriev I.V."/>
            <person name="Machida M."/>
            <person name="Baker S.E."/>
            <person name="Andersen M.R."/>
        </authorList>
    </citation>
    <scope>NUCLEOTIDE SEQUENCE [LARGE SCALE GENOMIC DNA]</scope>
    <source>
        <strain evidence="8">IBT 14317</strain>
    </source>
</reference>
<comment type="subcellular location">
    <subcellularLocation>
        <location evidence="1">Membrane</location>
        <topology evidence="1">Multi-pass membrane protein</topology>
    </subcellularLocation>
</comment>
<dbReference type="InterPro" id="IPR011701">
    <property type="entry name" value="MFS"/>
</dbReference>
<feature type="transmembrane region" description="Helical" evidence="6">
    <location>
        <begin position="30"/>
        <end position="50"/>
    </location>
</feature>
<evidence type="ECO:0000256" key="6">
    <source>
        <dbReference type="SAM" id="Phobius"/>
    </source>
</evidence>
<dbReference type="AlphaFoldDB" id="A0A5N7BQC7"/>
<dbReference type="OrthoDB" id="4160219at2759"/>
<feature type="transmembrane region" description="Helical" evidence="6">
    <location>
        <begin position="296"/>
        <end position="320"/>
    </location>
</feature>
<feature type="transmembrane region" description="Helical" evidence="6">
    <location>
        <begin position="362"/>
        <end position="384"/>
    </location>
</feature>
<evidence type="ECO:0000256" key="3">
    <source>
        <dbReference type="ARBA" id="ARBA00022989"/>
    </source>
</evidence>
<feature type="transmembrane region" description="Helical" evidence="6">
    <location>
        <begin position="162"/>
        <end position="185"/>
    </location>
</feature>
<dbReference type="PROSITE" id="PS50850">
    <property type="entry name" value="MFS"/>
    <property type="match status" value="1"/>
</dbReference>
<protein>
    <submittedName>
        <fullName evidence="8">Major facilitator superfamily domain-containing protein</fullName>
    </submittedName>
</protein>
<feature type="transmembrane region" description="Helical" evidence="6">
    <location>
        <begin position="191"/>
        <end position="213"/>
    </location>
</feature>
<dbReference type="Proteomes" id="UP000326877">
    <property type="component" value="Unassembled WGS sequence"/>
</dbReference>
<proteinExistence type="predicted"/>
<feature type="transmembrane region" description="Helical" evidence="6">
    <location>
        <begin position="332"/>
        <end position="355"/>
    </location>
</feature>
<evidence type="ECO:0000256" key="5">
    <source>
        <dbReference type="SAM" id="MobiDB-lite"/>
    </source>
</evidence>
<dbReference type="Gene3D" id="1.20.1250.20">
    <property type="entry name" value="MFS general substrate transporter like domains"/>
    <property type="match status" value="2"/>
</dbReference>
<feature type="transmembrane region" description="Helical" evidence="6">
    <location>
        <begin position="129"/>
        <end position="150"/>
    </location>
</feature>
<dbReference type="GO" id="GO:0015174">
    <property type="term" value="F:basic amino acid transmembrane transporter activity"/>
    <property type="evidence" value="ECO:0007669"/>
    <property type="project" value="TreeGrafter"/>
</dbReference>
<evidence type="ECO:0000313" key="8">
    <source>
        <dbReference type="EMBL" id="KAE8384051.1"/>
    </source>
</evidence>
<dbReference type="PANTHER" id="PTHR23501:SF6">
    <property type="entry name" value="MULTIDRUG TRANSPORTER, PUTATIVE (AFU_ORTHOLOGUE AFUA_3G14560)-RELATED"/>
    <property type="match status" value="1"/>
</dbReference>
<feature type="transmembrane region" description="Helical" evidence="6">
    <location>
        <begin position="390"/>
        <end position="409"/>
    </location>
</feature>
<name>A0A5N7BQC7_PETAA</name>
<evidence type="ECO:0000259" key="7">
    <source>
        <dbReference type="PROSITE" id="PS50850"/>
    </source>
</evidence>
<sequence length="546" mass="58074">MAAEQHSEDLPSEATPLLNNPPVELDGNNVPISLSRGVTIVVTMGLLLFIQTTNMSMMTTAQSDIAADLDAFSETTWFNSAFLIALSSVTPLAGRLSQIFTPRVYILFSCAVSAIGLFITAVARNLAVFLLGRALTGCGGGGIMVVTVLLTLDLTSKKRRGLFLGLINVGMTTGISCGAILAGMITPAFGWRVIFWFQAPLSLALGLIQYLAIPPSPTDAQPLWGPLVRKLAQVDYGGALALTISVFLLLFSLASPEIQLAPLLLCFVTFAGFLLIESKYTSEPIIPVEVLRMRSVLLTCLSGLASMMARWAVLFFTPVYAMVVRNWSPASAGLILVPTNVGFGLGGLLVGWLHIRQAGSYYISNIIAFSTFALTNLILVVISTPSSPTVAYLAATFFNGLSVGALMNYSLSHLLHLTRPDIQYIVSALITMSRGFAGSFGSAIGGGFFQRQLKISLETGFAAHGLPQQDELIRKLLGSPALVKSLTGIERAVAVQGYEQAVKALLLGGCVLALAATAAQAGTGWRPYRDVGKGQDDLEESLDRDS</sequence>
<dbReference type="GO" id="GO:0000329">
    <property type="term" value="C:fungal-type vacuole membrane"/>
    <property type="evidence" value="ECO:0007669"/>
    <property type="project" value="TreeGrafter"/>
</dbReference>
<dbReference type="SUPFAM" id="SSF103473">
    <property type="entry name" value="MFS general substrate transporter"/>
    <property type="match status" value="1"/>
</dbReference>
<dbReference type="EMBL" id="ML735408">
    <property type="protein sequence ID" value="KAE8384051.1"/>
    <property type="molecule type" value="Genomic_DNA"/>
</dbReference>
<evidence type="ECO:0000256" key="2">
    <source>
        <dbReference type="ARBA" id="ARBA00022692"/>
    </source>
</evidence>
<keyword evidence="2 6" id="KW-0812">Transmembrane</keyword>
<evidence type="ECO:0000256" key="4">
    <source>
        <dbReference type="ARBA" id="ARBA00023136"/>
    </source>
</evidence>
<evidence type="ECO:0000256" key="1">
    <source>
        <dbReference type="ARBA" id="ARBA00004141"/>
    </source>
</evidence>
<dbReference type="Pfam" id="PF07690">
    <property type="entry name" value="MFS_1"/>
    <property type="match status" value="1"/>
</dbReference>
<organism evidence="8">
    <name type="scientific">Petromyces alliaceus</name>
    <name type="common">Aspergillus alliaceus</name>
    <dbReference type="NCBI Taxonomy" id="209559"/>
    <lineage>
        <taxon>Eukaryota</taxon>
        <taxon>Fungi</taxon>
        <taxon>Dikarya</taxon>
        <taxon>Ascomycota</taxon>
        <taxon>Pezizomycotina</taxon>
        <taxon>Eurotiomycetes</taxon>
        <taxon>Eurotiomycetidae</taxon>
        <taxon>Eurotiales</taxon>
        <taxon>Aspergillaceae</taxon>
        <taxon>Aspergillus</taxon>
        <taxon>Aspergillus subgen. Circumdati</taxon>
    </lineage>
</organism>
<feature type="region of interest" description="Disordered" evidence="5">
    <location>
        <begin position="1"/>
        <end position="20"/>
    </location>
</feature>
<accession>A0A5N7BQC7</accession>
<feature type="domain" description="Major facilitator superfamily (MFS) profile" evidence="7">
    <location>
        <begin position="40"/>
        <end position="496"/>
    </location>
</feature>
<dbReference type="PANTHER" id="PTHR23501">
    <property type="entry name" value="MAJOR FACILITATOR SUPERFAMILY"/>
    <property type="match status" value="1"/>
</dbReference>
<feature type="transmembrane region" description="Helical" evidence="6">
    <location>
        <begin position="234"/>
        <end position="254"/>
    </location>
</feature>